<dbReference type="SUPFAM" id="SSF51126">
    <property type="entry name" value="Pectin lyase-like"/>
    <property type="match status" value="2"/>
</dbReference>
<protein>
    <recommendedName>
        <fullName evidence="5">Autotransporter outer membrane beta-barrel domain-containing protein</fullName>
    </recommendedName>
</protein>
<reference evidence="4" key="1">
    <citation type="submission" date="2018-07" db="EMBL/GenBank/DDBJ databases">
        <authorList>
            <person name="Safronova V.I."/>
            <person name="Chirak E.R."/>
            <person name="Sazanova A.L."/>
        </authorList>
    </citation>
    <scope>NUCLEOTIDE SEQUENCE [LARGE SCALE GENOMIC DNA]</scope>
    <source>
        <strain evidence="4">RCAM04685</strain>
    </source>
</reference>
<evidence type="ECO:0000256" key="2">
    <source>
        <dbReference type="SAM" id="MobiDB-lite"/>
    </source>
</evidence>
<proteinExistence type="predicted"/>
<organism evidence="3 4">
    <name type="scientific">Bosea caraganae</name>
    <dbReference type="NCBI Taxonomy" id="2763117"/>
    <lineage>
        <taxon>Bacteria</taxon>
        <taxon>Pseudomonadati</taxon>
        <taxon>Pseudomonadota</taxon>
        <taxon>Alphaproteobacteria</taxon>
        <taxon>Hyphomicrobiales</taxon>
        <taxon>Boseaceae</taxon>
        <taxon>Bosea</taxon>
    </lineage>
</organism>
<feature type="region of interest" description="Disordered" evidence="2">
    <location>
        <begin position="1"/>
        <end position="42"/>
    </location>
</feature>
<evidence type="ECO:0000313" key="3">
    <source>
        <dbReference type="EMBL" id="RDJ25530.1"/>
    </source>
</evidence>
<keyword evidence="1" id="KW-0732">Signal</keyword>
<dbReference type="Pfam" id="PF12951">
    <property type="entry name" value="PATR"/>
    <property type="match status" value="5"/>
</dbReference>
<dbReference type="InterPro" id="IPR013425">
    <property type="entry name" value="Autotrns_rpt"/>
</dbReference>
<dbReference type="Gene3D" id="2.160.20.20">
    <property type="match status" value="1"/>
</dbReference>
<evidence type="ECO:0000313" key="4">
    <source>
        <dbReference type="Proteomes" id="UP000255207"/>
    </source>
</evidence>
<gene>
    <name evidence="3" type="ORF">DWE98_12505</name>
</gene>
<name>A0A370L6Z5_9HYPH</name>
<dbReference type="AlphaFoldDB" id="A0A370L6Z5"/>
<dbReference type="NCBIfam" id="TIGR02601">
    <property type="entry name" value="autotrns_rpt"/>
    <property type="match status" value="4"/>
</dbReference>
<dbReference type="Proteomes" id="UP000255207">
    <property type="component" value="Unassembled WGS sequence"/>
</dbReference>
<comment type="caution">
    <text evidence="3">The sequence shown here is derived from an EMBL/GenBank/DDBJ whole genome shotgun (WGS) entry which is preliminary data.</text>
</comment>
<keyword evidence="4" id="KW-1185">Reference proteome</keyword>
<dbReference type="InterPro" id="IPR012332">
    <property type="entry name" value="Autotransporter_pectin_lyase_C"/>
</dbReference>
<evidence type="ECO:0000256" key="1">
    <source>
        <dbReference type="ARBA" id="ARBA00022729"/>
    </source>
</evidence>
<dbReference type="InterPro" id="IPR011050">
    <property type="entry name" value="Pectin_lyase_fold/virulence"/>
</dbReference>
<sequence length="1221" mass="113954">MTGAAGGAGGGENASGSAGGSGSGTAGGIGGPGGGSVGGTGGNGGGGATGGAGTADSGSNGGLGGGGGGGAALVLNGSSLVVTTSGGVTGGIGGAGGGANSSFSGNLGNGGGGGAGIASASTGLQVSNSGTITGGAGGDAGFLGFLGSGATNGVGGAGGTGVSLSGASASFTNTGAVRGGGGGLLNTLNSFTGSGAGGDGGAGLVISGAGGTVSNSGTIGGGTGGYDIDWNVSQGGASGAGVILGGSGASLATGTVLTNNAGATIVGANRAVMLAASGPDNGGAGVSITGNYNTINNAGTITGGRAGNAGTAGVLVSGDNNLVVSSGTITGGGAGGTIAPSVQFDGHNNTLELRAGYALGGGAKVNGTGGTLVLGGTANAAFDLARIGTSATSFNGFSAFNKTGGSTWTLNGIYTDTSNWNVQQGTLAMASLAETTGTVSVASGAALSVLALSRVHGQVTIANGGTLVTTTTTSAAALDGLTLSPNSILEMNVTRAGNTTGLLTLGSGGLVLDGTLNITDSGNALAAGTYRLFNVIGTLTNNTMVIGPAPMQYLYSIDTSNPVFITLLVASNTSYWNGAQATPNGTVNGGSGTWDAAATNWTNATGTTSKAWGGYEAVFQGTPGTVTVDNGGVSAYLTHFLVDGYTLSGGPLTLASLSAAKPIVEVATGATATIQSVIAGTAGLDKTGAGTLTLTGANTYTGNTSITAGTLQIAGSGSILGDVANSGTLSFNPGSDRAFAGNISGTGSLTKLGGSTLTLSIANTYAGGTTVSAGVLNVRNDSALGTGAVSVASGAALEVQGYISLPNALTLSGTGVANGGALRNVSGANGLDGAITLAGDTRINNDSFDSDLGLVGGISGSGHTLVLGGSSEYITSVTGAIATGLGGVTIDVTGAAGRVILAGANTYTGVTTVNSGTLQLMYGAAIADTGAVVVNAPGSLQIYNSETIGSLAGAGSVVLNSGSTLAVGGDDSSTSFSGVISQSSGVGSLTKIGTGSFTLSGTNTYTGATQVDGGELRVNGSVQGTVGVASGATLGGSGAIAGAVTVASGGTLSAGSSPGTLTVGSLELNSGANTVFELNSPGVVGGGTNDHIIVNGSGAAGNLVLGGTLTANVASAGYYRLFDVTGGGAISGSFDTLALTAPSVAGATGTVYNAPSGVPTQVNLAVLGTSQAMQFWDGSDQLGNGTVDGGAGTWNAGNANWTGAPGQADFNAPWSDSVGVF</sequence>
<evidence type="ECO:0008006" key="5">
    <source>
        <dbReference type="Google" id="ProtNLM"/>
    </source>
</evidence>
<dbReference type="EMBL" id="QQTP01000005">
    <property type="protein sequence ID" value="RDJ25530.1"/>
    <property type="molecule type" value="Genomic_DNA"/>
</dbReference>
<accession>A0A370L6Z5</accession>